<dbReference type="InterPro" id="IPR036097">
    <property type="entry name" value="HisK_dim/P_sf"/>
</dbReference>
<dbReference type="SUPFAM" id="SSF55874">
    <property type="entry name" value="ATPase domain of HSP90 chaperone/DNA topoisomerase II/histidine kinase"/>
    <property type="match status" value="1"/>
</dbReference>
<evidence type="ECO:0000313" key="17">
    <source>
        <dbReference type="EMBL" id="OEY97507.1"/>
    </source>
</evidence>
<dbReference type="Gene3D" id="3.30.450.20">
    <property type="entry name" value="PAS domain"/>
    <property type="match status" value="1"/>
</dbReference>
<evidence type="ECO:0000313" key="18">
    <source>
        <dbReference type="Proteomes" id="UP000185895"/>
    </source>
</evidence>
<keyword evidence="11" id="KW-0067">ATP-binding</keyword>
<keyword evidence="10 17" id="KW-0418">Kinase</keyword>
<dbReference type="PROSITE" id="PS50109">
    <property type="entry name" value="HIS_KIN"/>
    <property type="match status" value="1"/>
</dbReference>
<evidence type="ECO:0000256" key="6">
    <source>
        <dbReference type="ARBA" id="ARBA00022553"/>
    </source>
</evidence>
<dbReference type="GO" id="GO:0000155">
    <property type="term" value="F:phosphorelay sensor kinase activity"/>
    <property type="evidence" value="ECO:0007669"/>
    <property type="project" value="InterPro"/>
</dbReference>
<name>A0A1E7RE55_9GAMM</name>
<evidence type="ECO:0000259" key="16">
    <source>
        <dbReference type="PROSITE" id="PS50109"/>
    </source>
</evidence>
<dbReference type="InterPro" id="IPR050351">
    <property type="entry name" value="BphY/WalK/GraS-like"/>
</dbReference>
<evidence type="ECO:0000256" key="7">
    <source>
        <dbReference type="ARBA" id="ARBA00022679"/>
    </source>
</evidence>
<proteinExistence type="predicted"/>
<keyword evidence="18" id="KW-1185">Reference proteome</keyword>
<dbReference type="GO" id="GO:0005524">
    <property type="term" value="F:ATP binding"/>
    <property type="evidence" value="ECO:0007669"/>
    <property type="project" value="UniProtKB-KW"/>
</dbReference>
<evidence type="ECO:0000256" key="4">
    <source>
        <dbReference type="ARBA" id="ARBA00022448"/>
    </source>
</evidence>
<evidence type="ECO:0000256" key="2">
    <source>
        <dbReference type="ARBA" id="ARBA00004236"/>
    </source>
</evidence>
<dbReference type="CDD" id="cd00082">
    <property type="entry name" value="HisKA"/>
    <property type="match status" value="1"/>
</dbReference>
<keyword evidence="8 15" id="KW-0812">Transmembrane</keyword>
<feature type="transmembrane region" description="Helical" evidence="15">
    <location>
        <begin position="36"/>
        <end position="67"/>
    </location>
</feature>
<keyword evidence="9" id="KW-0547">Nucleotide-binding</keyword>
<dbReference type="PANTHER" id="PTHR45453:SF1">
    <property type="entry name" value="PHOSPHATE REGULON SENSOR PROTEIN PHOR"/>
    <property type="match status" value="1"/>
</dbReference>
<keyword evidence="5" id="KW-1003">Cell membrane</keyword>
<reference evidence="17 18" key="1">
    <citation type="submission" date="2016-09" db="EMBL/GenBank/DDBJ databases">
        <authorList>
            <person name="Capua I."/>
            <person name="De Benedictis P."/>
            <person name="Joannis T."/>
            <person name="Lombin L.H."/>
            <person name="Cattoli G."/>
        </authorList>
    </citation>
    <scope>NUCLEOTIDE SEQUENCE [LARGE SCALE GENOMIC DNA]</scope>
    <source>
        <strain evidence="17 18">ANC 4671</strain>
    </source>
</reference>
<keyword evidence="7" id="KW-0808">Transferase</keyword>
<comment type="subcellular location">
    <subcellularLocation>
        <location evidence="2">Cell membrane</location>
    </subcellularLocation>
</comment>
<dbReference type="GO" id="GO:0016036">
    <property type="term" value="P:cellular response to phosphate starvation"/>
    <property type="evidence" value="ECO:0007669"/>
    <property type="project" value="TreeGrafter"/>
</dbReference>
<organism evidence="17 18">
    <name type="scientific">Acinetobacter qingfengensis</name>
    <dbReference type="NCBI Taxonomy" id="1262585"/>
    <lineage>
        <taxon>Bacteria</taxon>
        <taxon>Pseudomonadati</taxon>
        <taxon>Pseudomonadota</taxon>
        <taxon>Gammaproteobacteria</taxon>
        <taxon>Moraxellales</taxon>
        <taxon>Moraxellaceae</taxon>
        <taxon>Acinetobacter</taxon>
    </lineage>
</organism>
<dbReference type="InterPro" id="IPR003661">
    <property type="entry name" value="HisK_dim/P_dom"/>
</dbReference>
<dbReference type="FunFam" id="1.10.287.130:FF:000001">
    <property type="entry name" value="Two-component sensor histidine kinase"/>
    <property type="match status" value="1"/>
</dbReference>
<evidence type="ECO:0000256" key="10">
    <source>
        <dbReference type="ARBA" id="ARBA00022777"/>
    </source>
</evidence>
<evidence type="ECO:0000256" key="14">
    <source>
        <dbReference type="ARBA" id="ARBA00023136"/>
    </source>
</evidence>
<dbReference type="FunFam" id="3.30.565.10:FF:000006">
    <property type="entry name" value="Sensor histidine kinase WalK"/>
    <property type="match status" value="1"/>
</dbReference>
<keyword evidence="4" id="KW-0813">Transport</keyword>
<comment type="catalytic activity">
    <reaction evidence="1">
        <text>ATP + protein L-histidine = ADP + protein N-phospho-L-histidine.</text>
        <dbReference type="EC" id="2.7.13.3"/>
    </reaction>
</comment>
<dbReference type="InterPro" id="IPR005467">
    <property type="entry name" value="His_kinase_dom"/>
</dbReference>
<dbReference type="NCBIfam" id="TIGR02966">
    <property type="entry name" value="phoR_proteo"/>
    <property type="match status" value="1"/>
</dbReference>
<keyword evidence="6" id="KW-0597">Phosphoprotein</keyword>
<keyword evidence="12 15" id="KW-1133">Transmembrane helix</keyword>
<dbReference type="SMART" id="SM00387">
    <property type="entry name" value="HATPase_c"/>
    <property type="match status" value="1"/>
</dbReference>
<gene>
    <name evidence="17" type="ORF">BJI46_09770</name>
</gene>
<dbReference type="AlphaFoldDB" id="A0A1E7RE55"/>
<dbReference type="InterPro" id="IPR004358">
    <property type="entry name" value="Sig_transdc_His_kin-like_C"/>
</dbReference>
<feature type="domain" description="Histidine kinase" evidence="16">
    <location>
        <begin position="234"/>
        <end position="450"/>
    </location>
</feature>
<dbReference type="Pfam" id="PF11808">
    <property type="entry name" value="PhoR"/>
    <property type="match status" value="1"/>
</dbReference>
<dbReference type="Gene3D" id="3.30.565.10">
    <property type="entry name" value="Histidine kinase-like ATPase, C-terminal domain"/>
    <property type="match status" value="1"/>
</dbReference>
<keyword evidence="13" id="KW-0902">Two-component regulatory system</keyword>
<evidence type="ECO:0000256" key="13">
    <source>
        <dbReference type="ARBA" id="ARBA00023012"/>
    </source>
</evidence>
<comment type="caution">
    <text evidence="17">The sequence shown here is derived from an EMBL/GenBank/DDBJ whole genome shotgun (WGS) entry which is preliminary data.</text>
</comment>
<dbReference type="RefSeq" id="WP_070069094.1">
    <property type="nucleotide sequence ID" value="NZ_MKKK01000008.1"/>
</dbReference>
<dbReference type="EMBL" id="MKKK01000008">
    <property type="protein sequence ID" value="OEY97507.1"/>
    <property type="molecule type" value="Genomic_DNA"/>
</dbReference>
<evidence type="ECO:0000256" key="12">
    <source>
        <dbReference type="ARBA" id="ARBA00022989"/>
    </source>
</evidence>
<dbReference type="Gene3D" id="1.10.287.130">
    <property type="match status" value="1"/>
</dbReference>
<evidence type="ECO:0000256" key="11">
    <source>
        <dbReference type="ARBA" id="ARBA00022840"/>
    </source>
</evidence>
<evidence type="ECO:0000256" key="9">
    <source>
        <dbReference type="ARBA" id="ARBA00022741"/>
    </source>
</evidence>
<dbReference type="Proteomes" id="UP000185895">
    <property type="component" value="Unassembled WGS sequence"/>
</dbReference>
<dbReference type="PRINTS" id="PR00344">
    <property type="entry name" value="BCTRLSENSOR"/>
</dbReference>
<dbReference type="GO" id="GO:0004721">
    <property type="term" value="F:phosphoprotein phosphatase activity"/>
    <property type="evidence" value="ECO:0007669"/>
    <property type="project" value="InterPro"/>
</dbReference>
<evidence type="ECO:0000256" key="15">
    <source>
        <dbReference type="SAM" id="Phobius"/>
    </source>
</evidence>
<evidence type="ECO:0000256" key="8">
    <source>
        <dbReference type="ARBA" id="ARBA00022692"/>
    </source>
</evidence>
<dbReference type="OrthoDB" id="9813151at2"/>
<dbReference type="EC" id="2.7.13.3" evidence="3"/>
<dbReference type="InterPro" id="IPR036890">
    <property type="entry name" value="HATPase_C_sf"/>
</dbReference>
<sequence length="465" mass="53236">MSDSSLLPDDLNDDSDSQHERYSALKTYISEDIRKLALILIIAGFIGLGINYFILCICLGLIVFFALQLRSLYLVNQWISQHSNEPPPDLSGVWGALLFNVYRAQRRERTMQAEMVGLIDRAQSSLMALEEAVVLVDEQHYLEWWNPAAERLLGLKFGDRKRPVQTIMRNPEFIKYFNHVNDFPDGLVIESSLAAGRYTQIKITRFGYDSRLLVAYDVTRIRKLEQMRKDFVDNVSHELRTPLTVLSGYLETLYENDEMPQRWRRAFDQMQQQTRRMNALVNDLLLLSRLESESLQSKNQIIDMAELMNQLFDDAQGYNTEYGHTLNLNLESHNDLIGSDMELASAFGNLITNAIKYTPPHGTVTISWQDRGEEAIFSVQDTGIGINSLHLPRLTERFYRVDSGRSRETGGTGLGLAIVKHVLAQHDAYLEVESKEQLGSIFRAVFPKHRLHPPENPSDHLMDGE</sequence>
<dbReference type="STRING" id="1262585.BJI46_09770"/>
<dbReference type="Pfam" id="PF00512">
    <property type="entry name" value="HisKA"/>
    <property type="match status" value="1"/>
</dbReference>
<dbReference type="InterPro" id="IPR014310">
    <property type="entry name" value="Sig_transdc_His_kinase_PhoR"/>
</dbReference>
<evidence type="ECO:0000256" key="1">
    <source>
        <dbReference type="ARBA" id="ARBA00000085"/>
    </source>
</evidence>
<dbReference type="InterPro" id="IPR021766">
    <property type="entry name" value="PhoR_N"/>
</dbReference>
<dbReference type="SUPFAM" id="SSF47384">
    <property type="entry name" value="Homodimeric domain of signal transducing histidine kinase"/>
    <property type="match status" value="1"/>
</dbReference>
<dbReference type="InterPro" id="IPR003594">
    <property type="entry name" value="HATPase_dom"/>
</dbReference>
<protein>
    <recommendedName>
        <fullName evidence="3">histidine kinase</fullName>
        <ecNumber evidence="3">2.7.13.3</ecNumber>
    </recommendedName>
</protein>
<dbReference type="SMART" id="SM00388">
    <property type="entry name" value="HisKA"/>
    <property type="match status" value="1"/>
</dbReference>
<accession>A0A1E7RE55</accession>
<dbReference type="PANTHER" id="PTHR45453">
    <property type="entry name" value="PHOSPHATE REGULON SENSOR PROTEIN PHOR"/>
    <property type="match status" value="1"/>
</dbReference>
<evidence type="ECO:0000256" key="3">
    <source>
        <dbReference type="ARBA" id="ARBA00012438"/>
    </source>
</evidence>
<dbReference type="Pfam" id="PF02518">
    <property type="entry name" value="HATPase_c"/>
    <property type="match status" value="1"/>
</dbReference>
<keyword evidence="14 15" id="KW-0472">Membrane</keyword>
<dbReference type="GO" id="GO:0005886">
    <property type="term" value="C:plasma membrane"/>
    <property type="evidence" value="ECO:0007669"/>
    <property type="project" value="UniProtKB-SubCell"/>
</dbReference>
<evidence type="ECO:0000256" key="5">
    <source>
        <dbReference type="ARBA" id="ARBA00022475"/>
    </source>
</evidence>